<keyword evidence="6" id="KW-1185">Reference proteome</keyword>
<dbReference type="EC" id="3.4.24.78" evidence="4"/>
<dbReference type="RefSeq" id="WP_054326253.1">
    <property type="nucleotide sequence ID" value="NZ_JACOPL010000004.1"/>
</dbReference>
<feature type="propeptide" id="PRO_5038180415" evidence="4">
    <location>
        <begin position="1"/>
        <end position="6"/>
    </location>
</feature>
<dbReference type="AlphaFoldDB" id="A0A923LT83"/>
<comment type="PTM">
    <text evidence="4">Autoproteolytically processed. The inactive tetrameric zymogen termed p46 autoprocesses to a smaller form termed p41, which is active only during spore germination.</text>
</comment>
<comment type="similarity">
    <text evidence="4">Belongs to the peptidase A25 family.</text>
</comment>
<name>A0A923LT83_9FIRM</name>
<dbReference type="NCBIfam" id="TIGR01441">
    <property type="entry name" value="GPR"/>
    <property type="match status" value="1"/>
</dbReference>
<gene>
    <name evidence="4" type="primary">gpr</name>
    <name evidence="5" type="ORF">H8S45_05200</name>
</gene>
<accession>A0A923LT83</accession>
<comment type="catalytic activity">
    <reaction evidence="4">
        <text>Endopeptidase action with P4 Glu or Asp, P1 preferably Glu &gt; Asp, P1' hydrophobic and P2' Ala.</text>
        <dbReference type="EC" id="3.4.24.78"/>
    </reaction>
</comment>
<evidence type="ECO:0000313" key="6">
    <source>
        <dbReference type="Proteomes" id="UP000606499"/>
    </source>
</evidence>
<reference evidence="5" key="1">
    <citation type="submission" date="2020-08" db="EMBL/GenBank/DDBJ databases">
        <title>Genome public.</title>
        <authorList>
            <person name="Liu C."/>
            <person name="Sun Q."/>
        </authorList>
    </citation>
    <scope>NUCLEOTIDE SEQUENCE</scope>
    <source>
        <strain evidence="5">NSJ-28</strain>
    </source>
</reference>
<comment type="function">
    <text evidence="4">Initiates the rapid degradation of small, acid-soluble proteins during spore germination.</text>
</comment>
<evidence type="ECO:0000256" key="3">
    <source>
        <dbReference type="ARBA" id="ARBA00023145"/>
    </source>
</evidence>
<dbReference type="InterPro" id="IPR023430">
    <property type="entry name" value="Pept_HybD-like_dom_sf"/>
</dbReference>
<sequence length="295" mass="31501">MSFRTDLAVEAIENMDQAADHQQVRQTERTLEGFSVNEVEIRTDHAAREIGKPRGRYLTLELDALIRREEDAFPRACRALSTLLRELLPSQAPDGPVLVAGLGNRMITPDAIGPQAADHVIATRHLVEQVPDVFSSWRPVSALAPGVLGQTGVETGEVVCGVLDRIRPSAVLAIDALAAGRLSRLLRTVQLADTGITPGAGVGNARAALNEQTLGVPVIAIGVPTVVDGATLAHEIAGQLGGPTCEALEDLSRPVMITTRDIDREVADISRMIGYAVNMALHPHLTVSDIDLYLS</sequence>
<dbReference type="HAMAP" id="MF_00626">
    <property type="entry name" value="Germination_prot"/>
    <property type="match status" value="1"/>
</dbReference>
<dbReference type="Proteomes" id="UP000606499">
    <property type="component" value="Unassembled WGS sequence"/>
</dbReference>
<evidence type="ECO:0000256" key="1">
    <source>
        <dbReference type="ARBA" id="ARBA00022670"/>
    </source>
</evidence>
<dbReference type="Gene3D" id="3.40.50.1450">
    <property type="entry name" value="HybD-like"/>
    <property type="match status" value="1"/>
</dbReference>
<keyword evidence="2 4" id="KW-0378">Hydrolase</keyword>
<evidence type="ECO:0000256" key="4">
    <source>
        <dbReference type="HAMAP-Rule" id="MF_00626"/>
    </source>
</evidence>
<dbReference type="GO" id="GO:0009847">
    <property type="term" value="P:spore germination"/>
    <property type="evidence" value="ECO:0007669"/>
    <property type="project" value="UniProtKB-UniRule"/>
</dbReference>
<evidence type="ECO:0000313" key="5">
    <source>
        <dbReference type="EMBL" id="MBC5724853.1"/>
    </source>
</evidence>
<proteinExistence type="inferred from homology"/>
<dbReference type="InterPro" id="IPR005080">
    <property type="entry name" value="Peptidase_A25"/>
</dbReference>
<organism evidence="5 6">
    <name type="scientific">Agathobaculum faecis</name>
    <dbReference type="NCBI Taxonomy" id="2763013"/>
    <lineage>
        <taxon>Bacteria</taxon>
        <taxon>Bacillati</taxon>
        <taxon>Bacillota</taxon>
        <taxon>Clostridia</taxon>
        <taxon>Eubacteriales</taxon>
        <taxon>Butyricicoccaceae</taxon>
        <taxon>Agathobaculum</taxon>
    </lineage>
</organism>
<dbReference type="GO" id="GO:0006508">
    <property type="term" value="P:proteolysis"/>
    <property type="evidence" value="ECO:0007669"/>
    <property type="project" value="UniProtKB-UniRule"/>
</dbReference>
<evidence type="ECO:0000256" key="2">
    <source>
        <dbReference type="ARBA" id="ARBA00022801"/>
    </source>
</evidence>
<dbReference type="SUPFAM" id="SSF53163">
    <property type="entry name" value="HybD-like"/>
    <property type="match status" value="1"/>
</dbReference>
<dbReference type="Pfam" id="PF03418">
    <property type="entry name" value="Peptidase_A25"/>
    <property type="match status" value="1"/>
</dbReference>
<protein>
    <recommendedName>
        <fullName evidence="4">Germination protease</fullName>
        <ecNumber evidence="4">3.4.24.78</ecNumber>
    </recommendedName>
    <alternativeName>
        <fullName evidence="4">GPR endopeptidase</fullName>
    </alternativeName>
    <alternativeName>
        <fullName evidence="4">Germination proteinase</fullName>
    </alternativeName>
    <alternativeName>
        <fullName evidence="4">Spore protease</fullName>
    </alternativeName>
</protein>
<keyword evidence="1 4" id="KW-0645">Protease</keyword>
<comment type="caution">
    <text evidence="5">The sequence shown here is derived from an EMBL/GenBank/DDBJ whole genome shotgun (WGS) entry which is preliminary data.</text>
</comment>
<comment type="subunit">
    <text evidence="4">Homotetramer.</text>
</comment>
<dbReference type="EMBL" id="JACOPL010000004">
    <property type="protein sequence ID" value="MBC5724853.1"/>
    <property type="molecule type" value="Genomic_DNA"/>
</dbReference>
<feature type="chain" id="PRO_5038180414" description="Germination protease" evidence="4">
    <location>
        <begin position="7"/>
        <end position="295"/>
    </location>
</feature>
<dbReference type="GO" id="GO:0004222">
    <property type="term" value="F:metalloendopeptidase activity"/>
    <property type="evidence" value="ECO:0007669"/>
    <property type="project" value="UniProtKB-UniRule"/>
</dbReference>
<keyword evidence="3 4" id="KW-0865">Zymogen</keyword>